<dbReference type="VEuPathDB" id="VectorBase:MDOA004709"/>
<gene>
    <name evidence="4" type="primary">LOC101895871</name>
</gene>
<feature type="compositionally biased region" description="Acidic residues" evidence="2">
    <location>
        <begin position="160"/>
        <end position="177"/>
    </location>
</feature>
<evidence type="ECO:0000256" key="2">
    <source>
        <dbReference type="SAM" id="MobiDB-lite"/>
    </source>
</evidence>
<dbReference type="Pfam" id="PF15359">
    <property type="entry name" value="CDV3"/>
    <property type="match status" value="1"/>
</dbReference>
<keyword evidence="3" id="KW-1185">Reference proteome</keyword>
<feature type="compositionally biased region" description="Basic and acidic residues" evidence="2">
    <location>
        <begin position="92"/>
        <end position="105"/>
    </location>
</feature>
<dbReference type="PANTHER" id="PTHR16284:SF13">
    <property type="entry name" value="PROTEIN CDV3 HOMOLOG"/>
    <property type="match status" value="1"/>
</dbReference>
<feature type="compositionally biased region" description="Low complexity" evidence="2">
    <location>
        <begin position="106"/>
        <end position="120"/>
    </location>
</feature>
<dbReference type="VEuPathDB" id="VectorBase:MDOMA2_005682"/>
<sequence length="305" mass="33619">MRFERRNQKLRATHLQKNPIRSTPLTLLDDIVLCPNTLSSLSGHQTSPRSDPRSSFCSNMADLDDFFAKKDKKKSKKPKFLTAEELVKNLEESSKREVVKVKKPETTVPPVAAAAPPEGGEAVEDKTVVVEQTQEDEWKEIEEEQRKDYSGLKIGQLTLNDDDESSGSEGQDEDGESEGGTVNSETGKKSGSGVWKKVIPAEEVTQIPMEMPAKPKTYVSPALRAAAAQGTGIKAKVRSKVAPDITNADYFPTLGAARPEEQRKKKNEPAFEEVRHGGRVQRVKEQSAAPTKATNRFQSLDEAES</sequence>
<reference evidence="4" key="1">
    <citation type="submission" date="2025-08" db="UniProtKB">
        <authorList>
            <consortium name="RefSeq"/>
        </authorList>
    </citation>
    <scope>IDENTIFICATION</scope>
    <source>
        <strain evidence="4">Aabys</strain>
        <tissue evidence="4">Whole body</tissue>
    </source>
</reference>
<name>A0A9J7CIR1_MUSDO</name>
<dbReference type="PANTHER" id="PTHR16284">
    <property type="entry name" value="PROTEIN CDV3 HOMOLOG"/>
    <property type="match status" value="1"/>
</dbReference>
<comment type="similarity">
    <text evidence="1">Belongs to the CDV3 family.</text>
</comment>
<dbReference type="RefSeq" id="XP_005176038.2">
    <property type="nucleotide sequence ID" value="XM_005175981.4"/>
</dbReference>
<evidence type="ECO:0000313" key="4">
    <source>
        <dbReference type="RefSeq" id="XP_005176038.2"/>
    </source>
</evidence>
<dbReference type="InterPro" id="IPR026806">
    <property type="entry name" value="CDV3"/>
</dbReference>
<evidence type="ECO:0000313" key="3">
    <source>
        <dbReference type="Proteomes" id="UP001652621"/>
    </source>
</evidence>
<feature type="region of interest" description="Disordered" evidence="2">
    <location>
        <begin position="254"/>
        <end position="305"/>
    </location>
</feature>
<proteinExistence type="inferred from homology"/>
<feature type="compositionally biased region" description="Acidic residues" evidence="2">
    <location>
        <begin position="133"/>
        <end position="143"/>
    </location>
</feature>
<feature type="compositionally biased region" description="Polar residues" evidence="2">
    <location>
        <begin position="288"/>
        <end position="298"/>
    </location>
</feature>
<dbReference type="STRING" id="7370.A0A1I8MGR0"/>
<evidence type="ECO:0000256" key="1">
    <source>
        <dbReference type="ARBA" id="ARBA00006062"/>
    </source>
</evidence>
<feature type="region of interest" description="Disordered" evidence="2">
    <location>
        <begin position="92"/>
        <end position="197"/>
    </location>
</feature>
<dbReference type="GeneID" id="101895871"/>
<organism evidence="3 4">
    <name type="scientific">Musca domestica</name>
    <name type="common">House fly</name>
    <dbReference type="NCBI Taxonomy" id="7370"/>
    <lineage>
        <taxon>Eukaryota</taxon>
        <taxon>Metazoa</taxon>
        <taxon>Ecdysozoa</taxon>
        <taxon>Arthropoda</taxon>
        <taxon>Hexapoda</taxon>
        <taxon>Insecta</taxon>
        <taxon>Pterygota</taxon>
        <taxon>Neoptera</taxon>
        <taxon>Endopterygota</taxon>
        <taxon>Diptera</taxon>
        <taxon>Brachycera</taxon>
        <taxon>Muscomorpha</taxon>
        <taxon>Muscoidea</taxon>
        <taxon>Muscidae</taxon>
        <taxon>Musca</taxon>
    </lineage>
</organism>
<dbReference type="Proteomes" id="UP001652621">
    <property type="component" value="Unplaced"/>
</dbReference>
<dbReference type="eggNOG" id="ENOG502S35X">
    <property type="taxonomic scope" value="Eukaryota"/>
</dbReference>
<protein>
    <submittedName>
        <fullName evidence="4">Protein CDV3 homolog</fullName>
    </submittedName>
</protein>
<feature type="compositionally biased region" description="Basic and acidic residues" evidence="2">
    <location>
        <begin position="258"/>
        <end position="276"/>
    </location>
</feature>
<dbReference type="OrthoDB" id="6288097at2759"/>
<accession>A0A9J7CIR1</accession>